<organism evidence="13 14">
    <name type="scientific">Marinagarivorans cellulosilyticus</name>
    <dbReference type="NCBI Taxonomy" id="2721545"/>
    <lineage>
        <taxon>Bacteria</taxon>
        <taxon>Pseudomonadati</taxon>
        <taxon>Pseudomonadota</taxon>
        <taxon>Gammaproteobacteria</taxon>
        <taxon>Cellvibrionales</taxon>
        <taxon>Cellvibrionaceae</taxon>
        <taxon>Marinagarivorans</taxon>
    </lineage>
</organism>
<dbReference type="Pfam" id="PF02806">
    <property type="entry name" value="Alpha-amylase_C"/>
    <property type="match status" value="1"/>
</dbReference>
<dbReference type="InterPro" id="IPR017853">
    <property type="entry name" value="GH"/>
</dbReference>
<dbReference type="SUPFAM" id="SSF51011">
    <property type="entry name" value="Glycosyl hydrolase domain"/>
    <property type="match status" value="1"/>
</dbReference>
<evidence type="ECO:0000256" key="7">
    <source>
        <dbReference type="ARBA" id="ARBA00022679"/>
    </source>
</evidence>
<comment type="function">
    <text evidence="2 10">Catalyzes the formation of the alpha-1,6-glucosidic linkages in glycogen by scission of a 1,4-alpha-linked oligosaccharide from growing alpha-1,4-glucan chains and the subsequent attachment of the oligosaccharide to the alpha-1,6 position.</text>
</comment>
<dbReference type="PANTHER" id="PTHR43651:SF3">
    <property type="entry name" value="1,4-ALPHA-GLUCAN-BRANCHING ENZYME"/>
    <property type="match status" value="1"/>
</dbReference>
<evidence type="ECO:0000256" key="3">
    <source>
        <dbReference type="ARBA" id="ARBA00004964"/>
    </source>
</evidence>
<dbReference type="InterPro" id="IPR006047">
    <property type="entry name" value="GH13_cat_dom"/>
</dbReference>
<dbReference type="Gene3D" id="3.20.20.80">
    <property type="entry name" value="Glycosidases"/>
    <property type="match status" value="1"/>
</dbReference>
<dbReference type="EC" id="2.4.1.18" evidence="10"/>
<evidence type="ECO:0000256" key="5">
    <source>
        <dbReference type="ARBA" id="ARBA00022600"/>
    </source>
</evidence>
<dbReference type="FunFam" id="2.60.40.1180:FF:000002">
    <property type="entry name" value="1,4-alpha-glucan branching enzyme GlgB"/>
    <property type="match status" value="1"/>
</dbReference>
<keyword evidence="6 10" id="KW-0328">Glycosyltransferase</keyword>
<dbReference type="GO" id="GO:0003844">
    <property type="term" value="F:1,4-alpha-glucan branching enzyme activity"/>
    <property type="evidence" value="ECO:0007669"/>
    <property type="project" value="UniProtKB-UniRule"/>
</dbReference>
<dbReference type="InterPro" id="IPR044143">
    <property type="entry name" value="GlgB_N_E_set_prok"/>
</dbReference>
<evidence type="ECO:0000256" key="1">
    <source>
        <dbReference type="ARBA" id="ARBA00000826"/>
    </source>
</evidence>
<dbReference type="CDD" id="cd02855">
    <property type="entry name" value="E_set_GBE_prok_N"/>
    <property type="match status" value="1"/>
</dbReference>
<evidence type="ECO:0000313" key="14">
    <source>
        <dbReference type="Proteomes" id="UP001320119"/>
    </source>
</evidence>
<keyword evidence="7 10" id="KW-0808">Transferase</keyword>
<dbReference type="HAMAP" id="MF_00685">
    <property type="entry name" value="GlgB"/>
    <property type="match status" value="1"/>
</dbReference>
<dbReference type="InterPro" id="IPR014756">
    <property type="entry name" value="Ig_E-set"/>
</dbReference>
<dbReference type="Pfam" id="PF02922">
    <property type="entry name" value="CBM_48"/>
    <property type="match status" value="1"/>
</dbReference>
<dbReference type="PIRSF" id="PIRSF000463">
    <property type="entry name" value="GlgB"/>
    <property type="match status" value="1"/>
</dbReference>
<evidence type="ECO:0000256" key="8">
    <source>
        <dbReference type="ARBA" id="ARBA00023056"/>
    </source>
</evidence>
<evidence type="ECO:0000313" key="13">
    <source>
        <dbReference type="EMBL" id="BCD96160.1"/>
    </source>
</evidence>
<dbReference type="Gene3D" id="2.60.40.1180">
    <property type="entry name" value="Golgi alpha-mannosidase II"/>
    <property type="match status" value="1"/>
</dbReference>
<dbReference type="Gene3D" id="2.60.40.10">
    <property type="entry name" value="Immunoglobulins"/>
    <property type="match status" value="2"/>
</dbReference>
<name>A0AAN1WEJ7_9GAMM</name>
<dbReference type="NCBIfam" id="NF003811">
    <property type="entry name" value="PRK05402.1"/>
    <property type="match status" value="1"/>
</dbReference>
<dbReference type="GO" id="GO:0004553">
    <property type="term" value="F:hydrolase activity, hydrolyzing O-glycosyl compounds"/>
    <property type="evidence" value="ECO:0007669"/>
    <property type="project" value="InterPro"/>
</dbReference>
<evidence type="ECO:0000256" key="2">
    <source>
        <dbReference type="ARBA" id="ARBA00002953"/>
    </source>
</evidence>
<comment type="subunit">
    <text evidence="10">Monomer.</text>
</comment>
<evidence type="ECO:0000256" key="9">
    <source>
        <dbReference type="ARBA" id="ARBA00023277"/>
    </source>
</evidence>
<comment type="similarity">
    <text evidence="4 10">Belongs to the glycosyl hydrolase 13 family. GlgB subfamily.</text>
</comment>
<dbReference type="EMBL" id="AP023086">
    <property type="protein sequence ID" value="BCD96160.1"/>
    <property type="molecule type" value="Genomic_DNA"/>
</dbReference>
<evidence type="ECO:0000256" key="6">
    <source>
        <dbReference type="ARBA" id="ARBA00022676"/>
    </source>
</evidence>
<dbReference type="AlphaFoldDB" id="A0AAN1WEJ7"/>
<dbReference type="InterPro" id="IPR004193">
    <property type="entry name" value="Glyco_hydro_13_N"/>
</dbReference>
<dbReference type="NCBIfam" id="TIGR01515">
    <property type="entry name" value="branching_enzym"/>
    <property type="match status" value="1"/>
</dbReference>
<dbReference type="GO" id="GO:0043169">
    <property type="term" value="F:cation binding"/>
    <property type="evidence" value="ECO:0007669"/>
    <property type="project" value="InterPro"/>
</dbReference>
<keyword evidence="14" id="KW-1185">Reference proteome</keyword>
<feature type="active site" description="Proton donor" evidence="10 11">
    <location>
        <position position="467"/>
    </location>
</feature>
<feature type="domain" description="Glycosyl hydrolase family 13 catalytic" evidence="12">
    <location>
        <begin position="255"/>
        <end position="602"/>
    </location>
</feature>
<dbReference type="GO" id="GO:0005978">
    <property type="term" value="P:glycogen biosynthetic process"/>
    <property type="evidence" value="ECO:0007669"/>
    <property type="project" value="UniProtKB-UniRule"/>
</dbReference>
<evidence type="ECO:0000256" key="10">
    <source>
        <dbReference type="HAMAP-Rule" id="MF_00685"/>
    </source>
</evidence>
<dbReference type="InterPro" id="IPR054169">
    <property type="entry name" value="GlgB_N"/>
</dbReference>
<evidence type="ECO:0000259" key="12">
    <source>
        <dbReference type="SMART" id="SM00642"/>
    </source>
</evidence>
<dbReference type="CDD" id="cd11322">
    <property type="entry name" value="AmyAc_Glg_BE"/>
    <property type="match status" value="1"/>
</dbReference>
<dbReference type="InterPro" id="IPR006407">
    <property type="entry name" value="GlgB"/>
</dbReference>
<dbReference type="InterPro" id="IPR013780">
    <property type="entry name" value="Glyco_hydro_b"/>
</dbReference>
<dbReference type="PANTHER" id="PTHR43651">
    <property type="entry name" value="1,4-ALPHA-GLUCAN-BRANCHING ENZYME"/>
    <property type="match status" value="1"/>
</dbReference>
<dbReference type="Pfam" id="PF22019">
    <property type="entry name" value="GlgB_N"/>
    <property type="match status" value="1"/>
</dbReference>
<accession>A0AAN1WEJ7</accession>
<dbReference type="NCBIfam" id="NF008967">
    <property type="entry name" value="PRK12313.1"/>
    <property type="match status" value="1"/>
</dbReference>
<keyword evidence="5 10" id="KW-0321">Glycogen metabolism</keyword>
<dbReference type="SMART" id="SM00642">
    <property type="entry name" value="Aamy"/>
    <property type="match status" value="1"/>
</dbReference>
<comment type="catalytic activity">
    <reaction evidence="1 10">
        <text>Transfers a segment of a (1-&gt;4)-alpha-D-glucan chain to a primary hydroxy group in a similar glucan chain.</text>
        <dbReference type="EC" id="2.4.1.18"/>
    </reaction>
</comment>
<keyword evidence="8 10" id="KW-0320">Glycogen biosynthesis</keyword>
<gene>
    <name evidence="10" type="primary">glgB</name>
    <name evidence="13" type="ORF">MARGE09_P0359</name>
</gene>
<feature type="active site" description="Nucleophile" evidence="10 11">
    <location>
        <position position="414"/>
    </location>
</feature>
<keyword evidence="9 10" id="KW-0119">Carbohydrate metabolism</keyword>
<dbReference type="GO" id="GO:0005829">
    <property type="term" value="C:cytosol"/>
    <property type="evidence" value="ECO:0007669"/>
    <property type="project" value="TreeGrafter"/>
</dbReference>
<dbReference type="SUPFAM" id="SSF51445">
    <property type="entry name" value="(Trans)glycosidases"/>
    <property type="match status" value="1"/>
</dbReference>
<dbReference type="KEGG" id="marq:MARGE09_P0359"/>
<dbReference type="FunFam" id="3.20.20.80:FF:000003">
    <property type="entry name" value="1,4-alpha-glucan branching enzyme GlgB"/>
    <property type="match status" value="1"/>
</dbReference>
<evidence type="ECO:0000256" key="11">
    <source>
        <dbReference type="PIRSR" id="PIRSR000463-1"/>
    </source>
</evidence>
<comment type="pathway">
    <text evidence="3 10">Glycan biosynthesis; glycogen biosynthesis.</text>
</comment>
<evidence type="ECO:0000256" key="4">
    <source>
        <dbReference type="ARBA" id="ARBA00009000"/>
    </source>
</evidence>
<dbReference type="InterPro" id="IPR013783">
    <property type="entry name" value="Ig-like_fold"/>
</dbReference>
<dbReference type="InterPro" id="IPR006048">
    <property type="entry name" value="A-amylase/branching_C"/>
</dbReference>
<sequence>MEVTIAMISAAELDSVVHAYHGNIFAVLGPHQMHNGNYAVRTFLPEASKVIVVDRENHSHIQVLNKIHPAGVFEGEASLRSRSQYKLEVHYGDNKTIVEDTYRFPSDLSPTDVYLFGEGTHEKLYRWLGAHLREIDGVKGTLFTVWAPNAKRVSVVGEFNFWDGRHHVMRHHAASGLWELFIPGVEADTLYKYEILSQSHGVLPLKADPMGFAAQHPPETASKVMAPSDFSWSDEQWLARKVEQGHRDQAVSIYEVHLGSWKRRGQQGEDYLTYLELADELIPYVQTLGFTHIQLMPISEFPFDGSWGYQPVGLYAPTSRFGSPDQFREFINRCHLAGIGVLIDWVPGHFPSDGHGLAFFDGSPLYEHADPRQGFHPDWNTYIYNYGRCEVANFLFSNALYWFDEFHIDGLRVDAVASMLYLDYSREADDWVPNVHGGRENLEAIALLKRVNQKVYEHYPNAMMVAEESTAWPGVSHPVYAGGLGFGYKWNMGWMNDSLRYMSNDPIHRRYHHHDMTFSLLYAFNENFMLPLSHDEVVHGKGSLLDKMPGDAWQKFANLRAYYGFMWAHPGKKLLFMGCEFAQGREWDHNSSLDWHLLDETHWHGGVQKLVEDLNHLYSSTPALYYDDCEARGFEWLDADDNGASVFAFARKAHNDFVVVVSNMTPVLREGYRLGVPKLGFYKERLNTDAGIYGGSEKGNAGGVNAEAVSSHGRENSITITLPPLATVVFEWKPE</sequence>
<dbReference type="InterPro" id="IPR037439">
    <property type="entry name" value="Branching_enzy"/>
</dbReference>
<dbReference type="Pfam" id="PF00128">
    <property type="entry name" value="Alpha-amylase"/>
    <property type="match status" value="1"/>
</dbReference>
<dbReference type="Proteomes" id="UP001320119">
    <property type="component" value="Chromosome"/>
</dbReference>
<reference evidence="13 14" key="1">
    <citation type="journal article" date="2022" name="IScience">
        <title>An ultrasensitive nanofiber-based assay for enzymatic hydrolysis and deep-sea microbial degradation of cellulose.</title>
        <authorList>
            <person name="Tsudome M."/>
            <person name="Tachioka M."/>
            <person name="Miyazaki M."/>
            <person name="Uchimura K."/>
            <person name="Tsuda M."/>
            <person name="Takaki Y."/>
            <person name="Deguchi S."/>
        </authorList>
    </citation>
    <scope>NUCLEOTIDE SEQUENCE [LARGE SCALE GENOMIC DNA]</scope>
    <source>
        <strain evidence="13 14">GE09</strain>
    </source>
</reference>
<protein>
    <recommendedName>
        <fullName evidence="10">1,4-alpha-glucan branching enzyme GlgB</fullName>
        <ecNumber evidence="10">2.4.1.18</ecNumber>
    </recommendedName>
    <alternativeName>
        <fullName evidence="10">1,4-alpha-D-glucan:1,4-alpha-D-glucan 6-glucosyl-transferase</fullName>
    </alternativeName>
    <alternativeName>
        <fullName evidence="10">Alpha-(1-&gt;4)-glucan branching enzyme</fullName>
    </alternativeName>
    <alternativeName>
        <fullName evidence="10">Glycogen branching enzyme</fullName>
        <shortName evidence="10">BE</shortName>
    </alternativeName>
</protein>
<proteinExistence type="inferred from homology"/>
<dbReference type="SUPFAM" id="SSF81296">
    <property type="entry name" value="E set domains"/>
    <property type="match status" value="2"/>
</dbReference>
<dbReference type="FunFam" id="2.60.40.10:FF:000169">
    <property type="entry name" value="1,4-alpha-glucan branching enzyme GlgB"/>
    <property type="match status" value="1"/>
</dbReference>